<dbReference type="Pfam" id="PF12643">
    <property type="entry name" value="MazG-like"/>
    <property type="match status" value="1"/>
</dbReference>
<dbReference type="CDD" id="cd11537">
    <property type="entry name" value="NTP-PPase_RS21-C6_like"/>
    <property type="match status" value="1"/>
</dbReference>
<dbReference type="GO" id="GO:0047429">
    <property type="term" value="F:nucleoside triphosphate diphosphatase activity"/>
    <property type="evidence" value="ECO:0007669"/>
    <property type="project" value="InterPro"/>
</dbReference>
<dbReference type="Gene3D" id="1.10.287.1080">
    <property type="entry name" value="MazG-like"/>
    <property type="match status" value="1"/>
</dbReference>
<accession>A0A7W8QR13</accession>
<evidence type="ECO:0000313" key="1">
    <source>
        <dbReference type="EMBL" id="MBB5435037.1"/>
    </source>
</evidence>
<dbReference type="PIRSF" id="PIRSF029826">
    <property type="entry name" value="UCP029826_pph"/>
    <property type="match status" value="1"/>
</dbReference>
<keyword evidence="1" id="KW-0378">Hydrolase</keyword>
<organism evidence="1 2">
    <name type="scientific">Nocardiopsis composta</name>
    <dbReference type="NCBI Taxonomy" id="157465"/>
    <lineage>
        <taxon>Bacteria</taxon>
        <taxon>Bacillati</taxon>
        <taxon>Actinomycetota</taxon>
        <taxon>Actinomycetes</taxon>
        <taxon>Streptosporangiales</taxon>
        <taxon>Nocardiopsidaceae</taxon>
        <taxon>Nocardiopsis</taxon>
    </lineage>
</organism>
<evidence type="ECO:0000313" key="2">
    <source>
        <dbReference type="Proteomes" id="UP000572635"/>
    </source>
</evidence>
<reference evidence="1 2" key="1">
    <citation type="submission" date="2020-08" db="EMBL/GenBank/DDBJ databases">
        <title>Sequencing the genomes of 1000 actinobacteria strains.</title>
        <authorList>
            <person name="Klenk H.-P."/>
        </authorList>
    </citation>
    <scope>NUCLEOTIDE SEQUENCE [LARGE SCALE GENOMIC DNA]</scope>
    <source>
        <strain evidence="1 2">DSM 44551</strain>
    </source>
</reference>
<proteinExistence type="predicted"/>
<dbReference type="PANTHER" id="PTHR46523">
    <property type="entry name" value="DCTP PYROPHOSPHATASE 1"/>
    <property type="match status" value="1"/>
</dbReference>
<dbReference type="Proteomes" id="UP000572635">
    <property type="component" value="Unassembled WGS sequence"/>
</dbReference>
<sequence>MSISSMQDLLADFADRRDWNRYHTPKNLAMALAGEAGELAAEFQWLEQDEAFRVMDDPEKAKAVRLEMADVLSYLLRMATVLDIDLEAALKEKVAINEDRFPPRSS</sequence>
<dbReference type="InterPro" id="IPR025984">
    <property type="entry name" value="DCTPP"/>
</dbReference>
<dbReference type="PANTHER" id="PTHR46523:SF1">
    <property type="entry name" value="DCTP PYROPHOSPHATASE 1"/>
    <property type="match status" value="1"/>
</dbReference>
<gene>
    <name evidence="1" type="ORF">HDA36_005121</name>
</gene>
<dbReference type="AlphaFoldDB" id="A0A7W8QR13"/>
<dbReference type="GO" id="GO:0009143">
    <property type="term" value="P:nucleoside triphosphate catabolic process"/>
    <property type="evidence" value="ECO:0007669"/>
    <property type="project" value="InterPro"/>
</dbReference>
<comment type="caution">
    <text evidence="1">The sequence shown here is derived from an EMBL/GenBank/DDBJ whole genome shotgun (WGS) entry which is preliminary data.</text>
</comment>
<dbReference type="InterPro" id="IPR052555">
    <property type="entry name" value="dCTP_Pyrophosphatase"/>
</dbReference>
<name>A0A7W8QR13_9ACTN</name>
<dbReference type="SUPFAM" id="SSF101386">
    <property type="entry name" value="all-alpha NTP pyrophosphatases"/>
    <property type="match status" value="1"/>
</dbReference>
<keyword evidence="2" id="KW-1185">Reference proteome</keyword>
<dbReference type="EMBL" id="JACHDB010000001">
    <property type="protein sequence ID" value="MBB5435037.1"/>
    <property type="molecule type" value="Genomic_DNA"/>
</dbReference>
<protein>
    <submittedName>
        <fullName evidence="1">NTP pyrophosphatase (Non-canonical NTP hydrolase)</fullName>
    </submittedName>
</protein>